<dbReference type="Gene3D" id="1.25.40.20">
    <property type="entry name" value="Ankyrin repeat-containing domain"/>
    <property type="match status" value="1"/>
</dbReference>
<reference evidence="2" key="1">
    <citation type="submission" date="2020-06" db="EMBL/GenBank/DDBJ databases">
        <authorList>
            <consortium name="Plant Systems Biology data submission"/>
        </authorList>
    </citation>
    <scope>NUCLEOTIDE SEQUENCE</scope>
    <source>
        <strain evidence="2">D6</strain>
    </source>
</reference>
<evidence type="ECO:0000313" key="3">
    <source>
        <dbReference type="Proteomes" id="UP001153069"/>
    </source>
</evidence>
<name>A0A9N8H1U1_9STRA</name>
<dbReference type="Proteomes" id="UP001153069">
    <property type="component" value="Unassembled WGS sequence"/>
</dbReference>
<dbReference type="SUPFAM" id="SSF48403">
    <property type="entry name" value="Ankyrin repeat"/>
    <property type="match status" value="1"/>
</dbReference>
<accession>A0A9N8H1U1</accession>
<dbReference type="AlphaFoldDB" id="A0A9N8H1U1"/>
<comment type="caution">
    <text evidence="2">The sequence shown here is derived from an EMBL/GenBank/DDBJ whole genome shotgun (WGS) entry which is preliminary data.</text>
</comment>
<organism evidence="2 3">
    <name type="scientific">Seminavis robusta</name>
    <dbReference type="NCBI Taxonomy" id="568900"/>
    <lineage>
        <taxon>Eukaryota</taxon>
        <taxon>Sar</taxon>
        <taxon>Stramenopiles</taxon>
        <taxon>Ochrophyta</taxon>
        <taxon>Bacillariophyta</taxon>
        <taxon>Bacillariophyceae</taxon>
        <taxon>Bacillariophycidae</taxon>
        <taxon>Naviculales</taxon>
        <taxon>Naviculaceae</taxon>
        <taxon>Seminavis</taxon>
    </lineage>
</organism>
<evidence type="ECO:0000256" key="1">
    <source>
        <dbReference type="SAM" id="MobiDB-lite"/>
    </source>
</evidence>
<dbReference type="InterPro" id="IPR036770">
    <property type="entry name" value="Ankyrin_rpt-contain_sf"/>
</dbReference>
<sequence length="302" mass="34019">MASVVGEPPAKRKRVDDVADGKNGGMEDDATAKRKLAEAGFDPNDCITAIDPPRSKWPKVGSWKSITPMTYFCFYGDLPMCRYILSQGGSTTKAGGEFSMYAAIYKGNMEVVQWLFQNGAKEDTLSITVNGLSPWYLCWRGHHKELLFLVNGVFELDTITVANQLRKRNGTWEDHRPNVLSWSQDVLKMHGCFDTFLMGTFIGPEFSTQALYTKLEAKLGSTKAANIVIDGLGKEKCTSLWTELMEPYKKSPVRCFHENIGVLNCIAEFVHGFSAKEIEKIHQLTKLLHQSLKEHLHRRHRG</sequence>
<keyword evidence="3" id="KW-1185">Reference proteome</keyword>
<dbReference type="OrthoDB" id="539213at2759"/>
<proteinExistence type="predicted"/>
<dbReference type="EMBL" id="CAICTM010000023">
    <property type="protein sequence ID" value="CAB9497636.1"/>
    <property type="molecule type" value="Genomic_DNA"/>
</dbReference>
<gene>
    <name evidence="2" type="ORF">SEMRO_23_G015800.1</name>
</gene>
<protein>
    <submittedName>
        <fullName evidence="2">Uncharacterized protein</fullName>
    </submittedName>
</protein>
<evidence type="ECO:0000313" key="2">
    <source>
        <dbReference type="EMBL" id="CAB9497636.1"/>
    </source>
</evidence>
<feature type="region of interest" description="Disordered" evidence="1">
    <location>
        <begin position="1"/>
        <end position="34"/>
    </location>
</feature>